<dbReference type="Proteomes" id="UP001499910">
    <property type="component" value="Unassembled WGS sequence"/>
</dbReference>
<protein>
    <submittedName>
        <fullName evidence="1">Uncharacterized protein</fullName>
    </submittedName>
</protein>
<name>A0ABP9L7C7_9RHOB</name>
<organism evidence="1 2">
    <name type="scientific">[Roseibacterium] beibuensis</name>
    <dbReference type="NCBI Taxonomy" id="1193142"/>
    <lineage>
        <taxon>Bacteria</taxon>
        <taxon>Pseudomonadati</taxon>
        <taxon>Pseudomonadota</taxon>
        <taxon>Alphaproteobacteria</taxon>
        <taxon>Rhodobacterales</taxon>
        <taxon>Roseobacteraceae</taxon>
        <taxon>Roseicyclus</taxon>
    </lineage>
</organism>
<evidence type="ECO:0000313" key="2">
    <source>
        <dbReference type="Proteomes" id="UP001499910"/>
    </source>
</evidence>
<comment type="caution">
    <text evidence="1">The sequence shown here is derived from an EMBL/GenBank/DDBJ whole genome shotgun (WGS) entry which is preliminary data.</text>
</comment>
<dbReference type="RefSeq" id="WP_259550312.1">
    <property type="nucleotide sequence ID" value="NZ_BAABHW010000002.1"/>
</dbReference>
<proteinExistence type="predicted"/>
<keyword evidence="2" id="KW-1185">Reference proteome</keyword>
<gene>
    <name evidence="1" type="ORF">GCM10023209_17660</name>
</gene>
<accession>A0ABP9L7C7</accession>
<dbReference type="EMBL" id="BAABHW010000002">
    <property type="protein sequence ID" value="GAA5072660.1"/>
    <property type="molecule type" value="Genomic_DNA"/>
</dbReference>
<dbReference type="Gene3D" id="3.40.1260.10">
    <property type="entry name" value="DsrEFH-like"/>
    <property type="match status" value="1"/>
</dbReference>
<dbReference type="InterPro" id="IPR027396">
    <property type="entry name" value="DsrEFH-like"/>
</dbReference>
<reference evidence="2" key="1">
    <citation type="journal article" date="2019" name="Int. J. Syst. Evol. Microbiol.">
        <title>The Global Catalogue of Microorganisms (GCM) 10K type strain sequencing project: providing services to taxonomists for standard genome sequencing and annotation.</title>
        <authorList>
            <consortium name="The Broad Institute Genomics Platform"/>
            <consortium name="The Broad Institute Genome Sequencing Center for Infectious Disease"/>
            <person name="Wu L."/>
            <person name="Ma J."/>
        </authorList>
    </citation>
    <scope>NUCLEOTIDE SEQUENCE [LARGE SCALE GENOMIC DNA]</scope>
    <source>
        <strain evidence="2">JCM 18015</strain>
    </source>
</reference>
<sequence>MVELVAYGPGLTMLPDEGSPVQQRIEQVNLAMANVSFSSCGNTHANWSRRDGFSLRRSRLVPRSRHRASCA</sequence>
<evidence type="ECO:0000313" key="1">
    <source>
        <dbReference type="EMBL" id="GAA5072660.1"/>
    </source>
</evidence>